<name>A0A7W9BUN4_9SPHN</name>
<organism evidence="4 5">
    <name type="scientific">Sphingomonas prati</name>
    <dbReference type="NCBI Taxonomy" id="1843237"/>
    <lineage>
        <taxon>Bacteria</taxon>
        <taxon>Pseudomonadati</taxon>
        <taxon>Pseudomonadota</taxon>
        <taxon>Alphaproteobacteria</taxon>
        <taxon>Sphingomonadales</taxon>
        <taxon>Sphingomonadaceae</taxon>
        <taxon>Sphingomonas</taxon>
    </lineage>
</organism>
<dbReference type="RefSeq" id="WP_157177040.1">
    <property type="nucleotide sequence ID" value="NZ_BMJP01000005.1"/>
</dbReference>
<keyword evidence="5" id="KW-1185">Reference proteome</keyword>
<dbReference type="InterPro" id="IPR037066">
    <property type="entry name" value="Plug_dom_sf"/>
</dbReference>
<gene>
    <name evidence="4" type="ORF">FHS99_002940</name>
</gene>
<evidence type="ECO:0000256" key="3">
    <source>
        <dbReference type="ARBA" id="ARBA00023237"/>
    </source>
</evidence>
<evidence type="ECO:0000313" key="4">
    <source>
        <dbReference type="EMBL" id="MBB5730437.1"/>
    </source>
</evidence>
<dbReference type="Gene3D" id="2.40.170.20">
    <property type="entry name" value="TonB-dependent receptor, beta-barrel domain"/>
    <property type="match status" value="1"/>
</dbReference>
<evidence type="ECO:0000256" key="2">
    <source>
        <dbReference type="ARBA" id="ARBA00023136"/>
    </source>
</evidence>
<dbReference type="AlphaFoldDB" id="A0A7W9BUN4"/>
<comment type="caution">
    <text evidence="4">The sequence shown here is derived from an EMBL/GenBank/DDBJ whole genome shotgun (WGS) entry which is preliminary data.</text>
</comment>
<protein>
    <submittedName>
        <fullName evidence="4">Outer membrane receptor protein involved in Fe transport</fullName>
    </submittedName>
</protein>
<accession>A0A7W9BUN4</accession>
<dbReference type="GO" id="GO:0009279">
    <property type="term" value="C:cell outer membrane"/>
    <property type="evidence" value="ECO:0007669"/>
    <property type="project" value="UniProtKB-SubCell"/>
</dbReference>
<keyword evidence="2" id="KW-0472">Membrane</keyword>
<dbReference type="InterPro" id="IPR036942">
    <property type="entry name" value="Beta-barrel_TonB_sf"/>
</dbReference>
<proteinExistence type="predicted"/>
<dbReference type="SUPFAM" id="SSF56935">
    <property type="entry name" value="Porins"/>
    <property type="match status" value="1"/>
</dbReference>
<evidence type="ECO:0000256" key="1">
    <source>
        <dbReference type="ARBA" id="ARBA00004442"/>
    </source>
</evidence>
<dbReference type="Proteomes" id="UP000546701">
    <property type="component" value="Unassembled WGS sequence"/>
</dbReference>
<comment type="subcellular location">
    <subcellularLocation>
        <location evidence="1">Cell outer membrane</location>
    </subcellularLocation>
</comment>
<keyword evidence="4" id="KW-0675">Receptor</keyword>
<dbReference type="Gene3D" id="2.170.130.10">
    <property type="entry name" value="TonB-dependent receptor, plug domain"/>
    <property type="match status" value="1"/>
</dbReference>
<dbReference type="OrthoDB" id="7224136at2"/>
<dbReference type="PANTHER" id="PTHR47234:SF1">
    <property type="entry name" value="TONB-DEPENDENT RECEPTOR"/>
    <property type="match status" value="1"/>
</dbReference>
<keyword evidence="3" id="KW-0998">Cell outer membrane</keyword>
<evidence type="ECO:0000313" key="5">
    <source>
        <dbReference type="Proteomes" id="UP000546701"/>
    </source>
</evidence>
<reference evidence="4 5" key="1">
    <citation type="submission" date="2020-08" db="EMBL/GenBank/DDBJ databases">
        <title>Genomic Encyclopedia of Type Strains, Phase IV (KMG-IV): sequencing the most valuable type-strain genomes for metagenomic binning, comparative biology and taxonomic classification.</title>
        <authorList>
            <person name="Goeker M."/>
        </authorList>
    </citation>
    <scope>NUCLEOTIDE SEQUENCE [LARGE SCALE GENOMIC DNA]</scope>
    <source>
        <strain evidence="4 5">DSM 103336</strain>
    </source>
</reference>
<sequence>MDEAAIAASGATSISELLRPLRAVTQSGDGQEPIFLLNAQRVSGYQDIGNLPPEAIERVDVLPEPVALQYGYPPTRRVVNFITKRRFRQLALKAAGGTTTRGGGATENAHLDLTRLANDRRLTLSFDARRTDNLLQSRRNIRPDPDVLFDARGNVTGLTGGEIDPSLSALSGQVVTIAPVPVGLPDLAGFAAAPNQPRLFDLTPFRSLVPANDTIHGEAVLADRIGPKLSGSVTVTADHSRDVTLFGPAGATLFVPADNPFSPFGSDVLLQRYLVEGARLRQRVETTTLHASGVVRGAVRGWQWDLTGTVDTQRRAGVIFKGIDVAAANAAIAAGADPFQPFAPALVADRLIDRTVQTTQGAGAKLVATGRPLRVPAGRVTVTGTVETEQTRTEGETRGADPYAVAFGRGRIEGAVAVDVPLASRREAFLPWAGELSANASGTVRRVGRFGTLADATLGLNWSPVPPVQVLVQLKRSGTAPTLDQLATPQSSAPQVSLFDFANGRSTLVTLLVGGNPDLVAERRRVQSIGATIKPFAGRELRIGATYEATRIANGVQTVYALTPDTEAGLPDLFVRDANGALSSVAFRPTNIFRERQRTLNMTLSATGQIGRARPPATPGGPPPNRPSFYGGLGPTIRFSDRVQLRPGAGTLDLLAGDTLSGLITPQLAGYGYGGINYLGNGGTFDFYCTGRARVRGAVPASTLRFAPLCKANAGFTLSVHHFLPKQDWTRSLGLKLEITNVTDARQRVRDTSGAVPYRYQPDLLDPRGRVVTVSLRKLF</sequence>
<dbReference type="PANTHER" id="PTHR47234">
    <property type="match status" value="1"/>
</dbReference>
<dbReference type="EMBL" id="JACIJR010000007">
    <property type="protein sequence ID" value="MBB5730437.1"/>
    <property type="molecule type" value="Genomic_DNA"/>
</dbReference>